<evidence type="ECO:0000256" key="21">
    <source>
        <dbReference type="PROSITE-ProRule" id="PRU00221"/>
    </source>
</evidence>
<keyword evidence="13" id="KW-0443">Lipid metabolism</keyword>
<dbReference type="GO" id="GO:0008203">
    <property type="term" value="P:cholesterol metabolic process"/>
    <property type="evidence" value="ECO:0007669"/>
    <property type="project" value="UniProtKB-KW"/>
</dbReference>
<evidence type="ECO:0000256" key="13">
    <source>
        <dbReference type="ARBA" id="ARBA00023098"/>
    </source>
</evidence>
<dbReference type="Proteomes" id="UP000701801">
    <property type="component" value="Unassembled WGS sequence"/>
</dbReference>
<dbReference type="GO" id="GO:0032936">
    <property type="term" value="C:SREBP-SCAP complex"/>
    <property type="evidence" value="ECO:0007669"/>
    <property type="project" value="TreeGrafter"/>
</dbReference>
<feature type="transmembrane region" description="Helical" evidence="23">
    <location>
        <begin position="395"/>
        <end position="413"/>
    </location>
</feature>
<comment type="subcellular location">
    <subcellularLocation>
        <location evidence="2">Cytoplasmic vesicle</location>
        <location evidence="2">COPII-coated vesicle membrane</location>
        <topology evidence="2">Multi-pass membrane protein</topology>
    </subcellularLocation>
    <subcellularLocation>
        <location evidence="1">Endoplasmic reticulum membrane</location>
        <topology evidence="1">Multi-pass membrane protein</topology>
    </subcellularLocation>
    <subcellularLocation>
        <location evidence="3">Golgi apparatus membrane</location>
        <topology evidence="3">Multi-pass membrane protein</topology>
    </subcellularLocation>
</comment>
<dbReference type="InterPro" id="IPR000731">
    <property type="entry name" value="SSD"/>
</dbReference>
<keyword evidence="12" id="KW-0333">Golgi apparatus</keyword>
<keyword evidence="26" id="KW-1185">Reference proteome</keyword>
<dbReference type="AlphaFoldDB" id="A0A9N9LH25"/>
<comment type="function">
    <text evidence="20">Escort protein required for cholesterol as well as lipid homeostasis. Regulates export of the SCAP-SREBP complex from the endoplasmic reticulum to the Golgi upon low cholesterol, thereby regulating the processing of sterol regulatory element-binding proteins (SREBPs) SREBF1/SREBP1 and SREBF2/SREBP2. At high sterol concentrations, formation of a ternary complex with INSIG (INSIG1 or INSIG2) leads to mask the ER export signal in SCAP, promoting retention of the complex in the endoplasmic reticulum. Low sterol concentrations trigger release of INSIG, a conformational change in the SSD domain of SCAP, unmasking of the ER export signal, promoting recruitment into COPII-coated vesicles and transport of the SCAP-SREBP to the Golgi: in the Golgi, SREBPs are then processed, releasing the transcription factor fragment of SREBPs from the membrane, its import into the nucleus and up-regulation of LDLR, INSIG1 and the mevalonate pathway. Binds cholesterol via its SSD domain.</text>
</comment>
<feature type="region of interest" description="Disordered" evidence="22">
    <location>
        <begin position="1221"/>
        <end position="1249"/>
    </location>
</feature>
<keyword evidence="9" id="KW-0677">Repeat</keyword>
<feature type="compositionally biased region" description="Basic residues" evidence="22">
    <location>
        <begin position="1225"/>
        <end position="1238"/>
    </location>
</feature>
<proteinExistence type="inferred from homology"/>
<keyword evidence="7 21" id="KW-0853">WD repeat</keyword>
<accession>A0A9N9LH25</accession>
<feature type="transmembrane region" description="Helical" evidence="23">
    <location>
        <begin position="530"/>
        <end position="553"/>
    </location>
</feature>
<dbReference type="InterPro" id="IPR019775">
    <property type="entry name" value="WD40_repeat_CS"/>
</dbReference>
<keyword evidence="15 23" id="KW-0472">Membrane</keyword>
<evidence type="ECO:0000256" key="14">
    <source>
        <dbReference type="ARBA" id="ARBA00023121"/>
    </source>
</evidence>
<dbReference type="InterPro" id="IPR001680">
    <property type="entry name" value="WD40_rpt"/>
</dbReference>
<dbReference type="InterPro" id="IPR030225">
    <property type="entry name" value="SCAP"/>
</dbReference>
<feature type="region of interest" description="Disordered" evidence="22">
    <location>
        <begin position="14"/>
        <end position="35"/>
    </location>
</feature>
<feature type="transmembrane region" description="Helical" evidence="23">
    <location>
        <begin position="425"/>
        <end position="450"/>
    </location>
</feature>
<dbReference type="SUPFAM" id="SSF50978">
    <property type="entry name" value="WD40 repeat-like"/>
    <property type="match status" value="1"/>
</dbReference>
<keyword evidence="8 23" id="KW-0812">Transmembrane</keyword>
<comment type="caution">
    <text evidence="25">The sequence shown here is derived from an EMBL/GenBank/DDBJ whole genome shotgun (WGS) entry which is preliminary data.</text>
</comment>
<dbReference type="Gene3D" id="2.130.10.10">
    <property type="entry name" value="YVTN repeat-like/Quinoprotein amine dehydrogenase"/>
    <property type="match status" value="1"/>
</dbReference>
<keyword evidence="10" id="KW-0256">Endoplasmic reticulum</keyword>
<evidence type="ECO:0000256" key="1">
    <source>
        <dbReference type="ARBA" id="ARBA00004477"/>
    </source>
</evidence>
<feature type="compositionally biased region" description="Polar residues" evidence="22">
    <location>
        <begin position="1239"/>
        <end position="1249"/>
    </location>
</feature>
<evidence type="ECO:0000256" key="8">
    <source>
        <dbReference type="ARBA" id="ARBA00022692"/>
    </source>
</evidence>
<evidence type="ECO:0000256" key="5">
    <source>
        <dbReference type="ARBA" id="ARBA00019541"/>
    </source>
</evidence>
<dbReference type="GO" id="GO:0032934">
    <property type="term" value="F:sterol binding"/>
    <property type="evidence" value="ECO:0007669"/>
    <property type="project" value="InterPro"/>
</dbReference>
<feature type="transmembrane region" description="Helical" evidence="23">
    <location>
        <begin position="149"/>
        <end position="170"/>
    </location>
</feature>
<gene>
    <name evidence="25" type="ORF">HYALB_00011314</name>
</gene>
<evidence type="ECO:0000256" key="12">
    <source>
        <dbReference type="ARBA" id="ARBA00023034"/>
    </source>
</evidence>
<dbReference type="InterPro" id="IPR036322">
    <property type="entry name" value="WD40_repeat_dom_sf"/>
</dbReference>
<dbReference type="PROSITE" id="PS50156">
    <property type="entry name" value="SSD"/>
    <property type="match status" value="1"/>
</dbReference>
<dbReference type="GO" id="GO:0005789">
    <property type="term" value="C:endoplasmic reticulum membrane"/>
    <property type="evidence" value="ECO:0007669"/>
    <property type="project" value="UniProtKB-SubCell"/>
</dbReference>
<keyword evidence="16" id="KW-1207">Sterol metabolism</keyword>
<evidence type="ECO:0000313" key="26">
    <source>
        <dbReference type="Proteomes" id="UP000701801"/>
    </source>
</evidence>
<keyword evidence="14" id="KW-0446">Lipid-binding</keyword>
<dbReference type="PROSITE" id="PS00678">
    <property type="entry name" value="WD_REPEATS_1"/>
    <property type="match status" value="1"/>
</dbReference>
<feature type="transmembrane region" description="Helical" evidence="23">
    <location>
        <begin position="727"/>
        <end position="747"/>
    </location>
</feature>
<evidence type="ECO:0000256" key="11">
    <source>
        <dbReference type="ARBA" id="ARBA00022989"/>
    </source>
</evidence>
<evidence type="ECO:0000256" key="18">
    <source>
        <dbReference type="ARBA" id="ARBA00023221"/>
    </source>
</evidence>
<evidence type="ECO:0000256" key="9">
    <source>
        <dbReference type="ARBA" id="ARBA00022737"/>
    </source>
</evidence>
<dbReference type="PANTHER" id="PTHR46378">
    <property type="entry name" value="STEROL REGULATORY ELEMENT-BINDING PROTEIN CLEAVAGE-ACTIVATING PROTEIN"/>
    <property type="match status" value="1"/>
</dbReference>
<evidence type="ECO:0000256" key="22">
    <source>
        <dbReference type="SAM" id="MobiDB-lite"/>
    </source>
</evidence>
<dbReference type="GO" id="GO:0012507">
    <property type="term" value="C:ER to Golgi transport vesicle membrane"/>
    <property type="evidence" value="ECO:0007669"/>
    <property type="project" value="UniProtKB-SubCell"/>
</dbReference>
<dbReference type="OrthoDB" id="1914839at2759"/>
<evidence type="ECO:0000256" key="19">
    <source>
        <dbReference type="ARBA" id="ARBA00023329"/>
    </source>
</evidence>
<evidence type="ECO:0000256" key="23">
    <source>
        <dbReference type="SAM" id="Phobius"/>
    </source>
</evidence>
<dbReference type="InterPro" id="IPR053958">
    <property type="entry name" value="HMGCR/SNAP/NPC1-like_SSD"/>
</dbReference>
<evidence type="ECO:0000313" key="25">
    <source>
        <dbReference type="EMBL" id="CAG8972582.1"/>
    </source>
</evidence>
<evidence type="ECO:0000256" key="16">
    <source>
        <dbReference type="ARBA" id="ARBA00023166"/>
    </source>
</evidence>
<comment type="similarity">
    <text evidence="4">Belongs to the WD repeat SCAP family.</text>
</comment>
<keyword evidence="18" id="KW-0753">Steroid metabolism</keyword>
<organism evidence="25 26">
    <name type="scientific">Hymenoscyphus albidus</name>
    <dbReference type="NCBI Taxonomy" id="595503"/>
    <lineage>
        <taxon>Eukaryota</taxon>
        <taxon>Fungi</taxon>
        <taxon>Dikarya</taxon>
        <taxon>Ascomycota</taxon>
        <taxon>Pezizomycotina</taxon>
        <taxon>Leotiomycetes</taxon>
        <taxon>Helotiales</taxon>
        <taxon>Helotiaceae</taxon>
        <taxon>Hymenoscyphus</taxon>
    </lineage>
</organism>
<keyword evidence="17" id="KW-0325">Glycoprotein</keyword>
<evidence type="ECO:0000256" key="6">
    <source>
        <dbReference type="ARBA" id="ARBA00022548"/>
    </source>
</evidence>
<keyword evidence="11 23" id="KW-1133">Transmembrane helix</keyword>
<evidence type="ECO:0000256" key="20">
    <source>
        <dbReference type="ARBA" id="ARBA00045958"/>
    </source>
</evidence>
<reference evidence="25" key="1">
    <citation type="submission" date="2021-07" db="EMBL/GenBank/DDBJ databases">
        <authorList>
            <person name="Durling M."/>
        </authorList>
    </citation>
    <scope>NUCLEOTIDE SEQUENCE</scope>
</reference>
<evidence type="ECO:0000259" key="24">
    <source>
        <dbReference type="PROSITE" id="PS50156"/>
    </source>
</evidence>
<dbReference type="GO" id="GO:0032933">
    <property type="term" value="P:SREBP signaling pathway"/>
    <property type="evidence" value="ECO:0007669"/>
    <property type="project" value="InterPro"/>
</dbReference>
<dbReference type="PANTHER" id="PTHR46378:SF1">
    <property type="entry name" value="STEROL REGULATORY ELEMENT-BINDING PROTEIN CLEAVAGE-ACTIVATING PROTEIN"/>
    <property type="match status" value="1"/>
</dbReference>
<dbReference type="PROSITE" id="PS50082">
    <property type="entry name" value="WD_REPEATS_2"/>
    <property type="match status" value="1"/>
</dbReference>
<evidence type="ECO:0000256" key="4">
    <source>
        <dbReference type="ARBA" id="ARBA00007410"/>
    </source>
</evidence>
<evidence type="ECO:0000256" key="7">
    <source>
        <dbReference type="ARBA" id="ARBA00022574"/>
    </source>
</evidence>
<evidence type="ECO:0000256" key="2">
    <source>
        <dbReference type="ARBA" id="ARBA00004557"/>
    </source>
</evidence>
<dbReference type="EMBL" id="CAJVRM010000048">
    <property type="protein sequence ID" value="CAG8972582.1"/>
    <property type="molecule type" value="Genomic_DNA"/>
</dbReference>
<keyword evidence="6" id="KW-0153">Cholesterol metabolism</keyword>
<feature type="domain" description="SSD" evidence="24">
    <location>
        <begin position="397"/>
        <end position="555"/>
    </location>
</feature>
<dbReference type="Pfam" id="PF12349">
    <property type="entry name" value="Sterol-sensing"/>
    <property type="match status" value="1"/>
</dbReference>
<dbReference type="GO" id="GO:0000139">
    <property type="term" value="C:Golgi membrane"/>
    <property type="evidence" value="ECO:0007669"/>
    <property type="project" value="UniProtKB-SubCell"/>
</dbReference>
<keyword evidence="19" id="KW-0968">Cytoplasmic vesicle</keyword>
<dbReference type="GO" id="GO:0045540">
    <property type="term" value="P:regulation of cholesterol biosynthetic process"/>
    <property type="evidence" value="ECO:0007669"/>
    <property type="project" value="TreeGrafter"/>
</dbReference>
<feature type="repeat" description="WD" evidence="21">
    <location>
        <begin position="771"/>
        <end position="811"/>
    </location>
</feature>
<evidence type="ECO:0000256" key="10">
    <source>
        <dbReference type="ARBA" id="ARBA00022824"/>
    </source>
</evidence>
<dbReference type="SMART" id="SM00320">
    <property type="entry name" value="WD40"/>
    <property type="match status" value="2"/>
</dbReference>
<evidence type="ECO:0000256" key="3">
    <source>
        <dbReference type="ARBA" id="ARBA00004653"/>
    </source>
</evidence>
<protein>
    <recommendedName>
        <fullName evidence="5">Sterol regulatory element-binding protein cleavage-activating protein</fullName>
    </recommendedName>
</protein>
<evidence type="ECO:0000256" key="15">
    <source>
        <dbReference type="ARBA" id="ARBA00023136"/>
    </source>
</evidence>
<evidence type="ECO:0000256" key="17">
    <source>
        <dbReference type="ARBA" id="ARBA00023180"/>
    </source>
</evidence>
<dbReference type="InterPro" id="IPR015943">
    <property type="entry name" value="WD40/YVTN_repeat-like_dom_sf"/>
</dbReference>
<sequence>MSLASIIVTTQRKPPVPLLPPAGRATKHSQSPGPPPCNRPLRFVVLCFFVPLETAVPVRRRNCSGLPYTSRAALPGADPNLPPPAVECMVVFGAALLLEAEKVTKEPASMIWYLLYPFRGTTEPPKLNAKHPIRSGLTSYGTRVARHPIITLLISLAVASVLIYPIPFLYTSKFANGASSLPNHVWTSAQPFDGDSHTRPDVVMRSLWIHGSYMKALEPDVLQTALEIQNEILGSTLDFNPRRTSIGQQLAVDAMDQDLTTEMRDSFHAINGLSNSSWFFHSPLQYWGCSKENIASDHEIIQTVNNRSSQSTSVNVTLRHSIVFSGKRFEDRRLVAADALVITLVHMLDSPVGRLWEKKAQEIAQRGSDQWRIIPPDPKSHASTLYEFRFQPLSLGDDVLLAILLIISLAYYYKNVRKVRALNSRAGLITATLVQLAVSTMSSFTICAILKIDLSKIPREYYTLVIFYLGSQNICKYIDNVIMTPSDRPTSFRIGEALGKKGHIPLTSLAQNIGILWILSTAVYPPAAGFITFLVLALILDYFFLLTFFTAVLSIDVRRTELSDSLNRISVQNDHFPPNRQPKKTWWDTILNGEAPASTRLAGTVVMVGTVFILDSHFVDGSLYETTKQVLRSMISHSQSPPPSSVSLLSVDIHQARTPTAWLRMQDHETAHEVIKVIKPHASRYIARVYDPIVFVMNGSDRTPNRSGVRPFLPAAYDFAKNQFGTLFAFVLVLCAAVALLMHYLLWDESPEVNYEDRPDDDPLISVKTLSHGHSLDIALIKTSNDGIIVTVGLDRRIRVWDIRNKDFSFVYHHSSKNPFPVLALAIDRHSKWMAILSAKNQVLLWNIPEKRWGPEMSVDVKGRTPASFGFGHSKTGVIDLVLIIRHNGMMTELNMEANESKDLRVCHSPLVCVRPHFEKPTPQYPNPPLRIITSSKKGCVHVASLLETGWTSEGLDIREIRDDREIRSVLPLPVLSSFLAVRDHTIDLIDIFTHRVTHTFETKQMKPESLRCFHSTRRRPQCGSVGLASLALAYTDAETGSCILQSYLPQREGDTICFRDPWTPGSKTCCLWRETVENRFLIENPGEWRTLPIGYVVGVRKRESAAETKKTTGIDLALTSSPRLRRRGAPRGIFSNKEPDVEDDVWEAWSISAKGDRSTTPLSDGLHGFEHLLVSGLGPMEIVGRKTIAVALGNVVKVVTVGHDRFDDFEDDDDATFVGMPATSRKKKHGTPQRKRTYSATSNKYIIE</sequence>
<name>A0A9N9LH25_9HELO</name>